<sequence length="283" mass="31720">MIGAVGLLGFLVAKWIAPSHAPFLHRNVLIDDDGQTPVLMDFGSIARARVKVQTRQMALAQQVGPRRRALYHALPCPRALRRQTWHPRRESRHLGTLSPFLPLSILHCVSPSNLSSLLLPINASPTHPQSLGCTLYAMAYGQSPFEANMNEQGGSMALAVLNGTFRFPSDPEFEELYTPEFRELIKFCLVTDPKGRPDIHLVGKFFIYTFWGEEGKTCGGMIEMLGFRKQIGVKMDEGACYINSYLNQLPYLHPSFPMHDFIILVTQLIQRVDTMLTSGAYAE</sequence>
<dbReference type="AlphaFoldDB" id="A0A432ZYV1"/>
<evidence type="ECO:0000256" key="8">
    <source>
        <dbReference type="ARBA" id="ARBA00048679"/>
    </source>
</evidence>
<evidence type="ECO:0000256" key="7">
    <source>
        <dbReference type="ARBA" id="ARBA00047899"/>
    </source>
</evidence>
<dbReference type="PANTHER" id="PTHR45998:SF2">
    <property type="entry name" value="SERINE_THREONINE-PROTEIN KINASE 16"/>
    <property type="match status" value="1"/>
</dbReference>
<dbReference type="PROSITE" id="PS50011">
    <property type="entry name" value="PROTEIN_KINASE_DOM"/>
    <property type="match status" value="1"/>
</dbReference>
<keyword evidence="5" id="KW-0418">Kinase</keyword>
<keyword evidence="4" id="KW-0547">Nucleotide-binding</keyword>
<evidence type="ECO:0000313" key="11">
    <source>
        <dbReference type="EMBL" id="RUO95559.1"/>
    </source>
</evidence>
<keyword evidence="3" id="KW-0808">Transferase</keyword>
<proteinExistence type="predicted"/>
<dbReference type="GO" id="GO:0005524">
    <property type="term" value="F:ATP binding"/>
    <property type="evidence" value="ECO:0007669"/>
    <property type="project" value="UniProtKB-KW"/>
</dbReference>
<reference evidence="11 12" key="1">
    <citation type="journal article" date="2018" name="New Phytol.">
        <title>Phylogenomics of Endogonaceae and evolution of mycorrhizas within Mucoromycota.</title>
        <authorList>
            <person name="Chang Y."/>
            <person name="Desiro A."/>
            <person name="Na H."/>
            <person name="Sandor L."/>
            <person name="Lipzen A."/>
            <person name="Clum A."/>
            <person name="Barry K."/>
            <person name="Grigoriev I.V."/>
            <person name="Martin F.M."/>
            <person name="Stajich J.E."/>
            <person name="Smith M.E."/>
            <person name="Bonito G."/>
            <person name="Spatafora J.W."/>
        </authorList>
    </citation>
    <scope>NUCLEOTIDE SEQUENCE [LARGE SCALE GENOMIC DNA]</scope>
    <source>
        <strain evidence="11 12">GMNB39</strain>
    </source>
</reference>
<comment type="caution">
    <text evidence="11">The sequence shown here is derived from an EMBL/GenBank/DDBJ whole genome shotgun (WGS) entry which is preliminary data.</text>
</comment>
<evidence type="ECO:0000256" key="1">
    <source>
        <dbReference type="ARBA" id="ARBA00012513"/>
    </source>
</evidence>
<evidence type="ECO:0000313" key="12">
    <source>
        <dbReference type="Proteomes" id="UP000268093"/>
    </source>
</evidence>
<feature type="signal peptide" evidence="9">
    <location>
        <begin position="1"/>
        <end position="21"/>
    </location>
</feature>
<dbReference type="GO" id="GO:0004674">
    <property type="term" value="F:protein serine/threonine kinase activity"/>
    <property type="evidence" value="ECO:0007669"/>
    <property type="project" value="UniProtKB-KW"/>
</dbReference>
<dbReference type="EMBL" id="RBNI01028386">
    <property type="protein sequence ID" value="RUO95559.1"/>
    <property type="molecule type" value="Genomic_DNA"/>
</dbReference>
<organism evidence="11 12">
    <name type="scientific">Jimgerdemannia flammicorona</name>
    <dbReference type="NCBI Taxonomy" id="994334"/>
    <lineage>
        <taxon>Eukaryota</taxon>
        <taxon>Fungi</taxon>
        <taxon>Fungi incertae sedis</taxon>
        <taxon>Mucoromycota</taxon>
        <taxon>Mucoromycotina</taxon>
        <taxon>Endogonomycetes</taxon>
        <taxon>Endogonales</taxon>
        <taxon>Endogonaceae</taxon>
        <taxon>Jimgerdemannia</taxon>
    </lineage>
</organism>
<accession>A0A432ZYV1</accession>
<comment type="catalytic activity">
    <reaction evidence="8">
        <text>L-seryl-[protein] + ATP = O-phospho-L-seryl-[protein] + ADP + H(+)</text>
        <dbReference type="Rhea" id="RHEA:17989"/>
        <dbReference type="Rhea" id="RHEA-COMP:9863"/>
        <dbReference type="Rhea" id="RHEA-COMP:11604"/>
        <dbReference type="ChEBI" id="CHEBI:15378"/>
        <dbReference type="ChEBI" id="CHEBI:29999"/>
        <dbReference type="ChEBI" id="CHEBI:30616"/>
        <dbReference type="ChEBI" id="CHEBI:83421"/>
        <dbReference type="ChEBI" id="CHEBI:456216"/>
        <dbReference type="EC" id="2.7.11.1"/>
    </reaction>
</comment>
<keyword evidence="12" id="KW-1185">Reference proteome</keyword>
<evidence type="ECO:0000256" key="3">
    <source>
        <dbReference type="ARBA" id="ARBA00022679"/>
    </source>
</evidence>
<feature type="domain" description="Protein kinase" evidence="10">
    <location>
        <begin position="1"/>
        <end position="211"/>
    </location>
</feature>
<dbReference type="Gene3D" id="1.10.510.10">
    <property type="entry name" value="Transferase(Phosphotransferase) domain 1"/>
    <property type="match status" value="1"/>
</dbReference>
<dbReference type="InterPro" id="IPR052239">
    <property type="entry name" value="Ser/Thr-specific_kinases"/>
</dbReference>
<feature type="chain" id="PRO_5019084243" description="non-specific serine/threonine protein kinase" evidence="9">
    <location>
        <begin position="22"/>
        <end position="283"/>
    </location>
</feature>
<gene>
    <name evidence="11" type="ORF">BC936DRAFT_143759</name>
</gene>
<dbReference type="SUPFAM" id="SSF56112">
    <property type="entry name" value="Protein kinase-like (PK-like)"/>
    <property type="match status" value="1"/>
</dbReference>
<dbReference type="InterPro" id="IPR011009">
    <property type="entry name" value="Kinase-like_dom_sf"/>
</dbReference>
<dbReference type="Proteomes" id="UP000268093">
    <property type="component" value="Unassembled WGS sequence"/>
</dbReference>
<name>A0A432ZYV1_9FUNG</name>
<keyword evidence="6" id="KW-0067">ATP-binding</keyword>
<evidence type="ECO:0000256" key="4">
    <source>
        <dbReference type="ARBA" id="ARBA00022741"/>
    </source>
</evidence>
<keyword evidence="9" id="KW-0732">Signal</keyword>
<dbReference type="PANTHER" id="PTHR45998">
    <property type="entry name" value="SERINE/THREONINE-PROTEIN KINASE 16"/>
    <property type="match status" value="1"/>
</dbReference>
<dbReference type="GO" id="GO:0005794">
    <property type="term" value="C:Golgi apparatus"/>
    <property type="evidence" value="ECO:0007669"/>
    <property type="project" value="TreeGrafter"/>
</dbReference>
<evidence type="ECO:0000259" key="10">
    <source>
        <dbReference type="PROSITE" id="PS50011"/>
    </source>
</evidence>
<comment type="catalytic activity">
    <reaction evidence="7">
        <text>L-threonyl-[protein] + ATP = O-phospho-L-threonyl-[protein] + ADP + H(+)</text>
        <dbReference type="Rhea" id="RHEA:46608"/>
        <dbReference type="Rhea" id="RHEA-COMP:11060"/>
        <dbReference type="Rhea" id="RHEA-COMP:11605"/>
        <dbReference type="ChEBI" id="CHEBI:15378"/>
        <dbReference type="ChEBI" id="CHEBI:30013"/>
        <dbReference type="ChEBI" id="CHEBI:30616"/>
        <dbReference type="ChEBI" id="CHEBI:61977"/>
        <dbReference type="ChEBI" id="CHEBI:456216"/>
        <dbReference type="EC" id="2.7.11.1"/>
    </reaction>
</comment>
<dbReference type="InterPro" id="IPR000719">
    <property type="entry name" value="Prot_kinase_dom"/>
</dbReference>
<evidence type="ECO:0000256" key="2">
    <source>
        <dbReference type="ARBA" id="ARBA00022527"/>
    </source>
</evidence>
<protein>
    <recommendedName>
        <fullName evidence="1">non-specific serine/threonine protein kinase</fullName>
        <ecNumber evidence="1">2.7.11.1</ecNumber>
    </recommendedName>
</protein>
<dbReference type="OrthoDB" id="248923at2759"/>
<evidence type="ECO:0000256" key="5">
    <source>
        <dbReference type="ARBA" id="ARBA00022777"/>
    </source>
</evidence>
<dbReference type="EC" id="2.7.11.1" evidence="1"/>
<evidence type="ECO:0000256" key="9">
    <source>
        <dbReference type="SAM" id="SignalP"/>
    </source>
</evidence>
<keyword evidence="2" id="KW-0723">Serine/threonine-protein kinase</keyword>
<evidence type="ECO:0000256" key="6">
    <source>
        <dbReference type="ARBA" id="ARBA00022840"/>
    </source>
</evidence>